<reference evidence="1" key="1">
    <citation type="journal article" date="2015" name="Nature">
        <title>Complex archaea that bridge the gap between prokaryotes and eukaryotes.</title>
        <authorList>
            <person name="Spang A."/>
            <person name="Saw J.H."/>
            <person name="Jorgensen S.L."/>
            <person name="Zaremba-Niedzwiedzka K."/>
            <person name="Martijn J."/>
            <person name="Lind A.E."/>
            <person name="van Eijk R."/>
            <person name="Schleper C."/>
            <person name="Guy L."/>
            <person name="Ettema T.J."/>
        </authorList>
    </citation>
    <scope>NUCLEOTIDE SEQUENCE</scope>
</reference>
<evidence type="ECO:0000313" key="1">
    <source>
        <dbReference type="EMBL" id="KKK90183.1"/>
    </source>
</evidence>
<sequence>MPKAINMLYLMVVEKKITQEEAFRRLEKIRYNLLNYKRDKESLISMFKILEEI</sequence>
<comment type="caution">
    <text evidence="1">The sequence shown here is derived from an EMBL/GenBank/DDBJ whole genome shotgun (WGS) entry which is preliminary data.</text>
</comment>
<name>A0A0F8Z8V4_9ZZZZ</name>
<proteinExistence type="predicted"/>
<dbReference type="AlphaFoldDB" id="A0A0F8Z8V4"/>
<protein>
    <submittedName>
        <fullName evidence="1">Uncharacterized protein</fullName>
    </submittedName>
</protein>
<accession>A0A0F8Z8V4</accession>
<dbReference type="EMBL" id="LAZR01049205">
    <property type="protein sequence ID" value="KKK90183.1"/>
    <property type="molecule type" value="Genomic_DNA"/>
</dbReference>
<gene>
    <name evidence="1" type="ORF">LCGC14_2725620</name>
</gene>
<organism evidence="1">
    <name type="scientific">marine sediment metagenome</name>
    <dbReference type="NCBI Taxonomy" id="412755"/>
    <lineage>
        <taxon>unclassified sequences</taxon>
        <taxon>metagenomes</taxon>
        <taxon>ecological metagenomes</taxon>
    </lineage>
</organism>